<dbReference type="PRINTS" id="PR00463">
    <property type="entry name" value="EP450I"/>
</dbReference>
<accession>A0AAV9MYM9</accession>
<dbReference type="GeneID" id="89975652"/>
<evidence type="ECO:0000256" key="8">
    <source>
        <dbReference type="PIRSR" id="PIRSR602401-1"/>
    </source>
</evidence>
<dbReference type="InterPro" id="IPR002401">
    <property type="entry name" value="Cyt_P450_E_grp-I"/>
</dbReference>
<evidence type="ECO:0000256" key="1">
    <source>
        <dbReference type="ARBA" id="ARBA00001971"/>
    </source>
</evidence>
<organism evidence="10 11">
    <name type="scientific">Exophiala bonariae</name>
    <dbReference type="NCBI Taxonomy" id="1690606"/>
    <lineage>
        <taxon>Eukaryota</taxon>
        <taxon>Fungi</taxon>
        <taxon>Dikarya</taxon>
        <taxon>Ascomycota</taxon>
        <taxon>Pezizomycotina</taxon>
        <taxon>Eurotiomycetes</taxon>
        <taxon>Chaetothyriomycetidae</taxon>
        <taxon>Chaetothyriales</taxon>
        <taxon>Herpotrichiellaceae</taxon>
        <taxon>Exophiala</taxon>
    </lineage>
</organism>
<dbReference type="PANTHER" id="PTHR24305">
    <property type="entry name" value="CYTOCHROME P450"/>
    <property type="match status" value="1"/>
</dbReference>
<keyword evidence="3 8" id="KW-0349">Heme</keyword>
<evidence type="ECO:0000256" key="2">
    <source>
        <dbReference type="ARBA" id="ARBA00010617"/>
    </source>
</evidence>
<dbReference type="InterPro" id="IPR036396">
    <property type="entry name" value="Cyt_P450_sf"/>
</dbReference>
<sequence>MSNRFDKYDYFYSMLGNPEATFPTISANLHRIRRHSLAPFFSVKAVQNFHNKLQGLSERLAERMIECKATGKPVPLFLAYRCLTADVISEFIFGRQLGIINREDFGRAFYESWRSLWDLSPVIRQFPWMMKVLLGLPRWVTAALSPKALEVIDMQAQIDQWTREAINDSSEGKDAGKSGSILAALVTTDDLPSDEKTFKRLSIEANSLLAAGFETTGAVLTHMTYCVLTDPPRRAKLVKELRQAIPDPTAIPTWQALEKLPYLTAVIKETLRHSVGAYSRLPRVIPKPMIYANHLIPAGTAVGMSALFIERREGIFSDADDFIPERWLDPAEAMRLEPYILTFGKGSRDCIGRQLAFAELYSVTATIFRRFGEEIELFETTQDDIEAYHDYFGGMVKWGNGRKGLQVAFSKKS</sequence>
<comment type="cofactor">
    <cofactor evidence="1 8">
        <name>heme</name>
        <dbReference type="ChEBI" id="CHEBI:30413"/>
    </cofactor>
</comment>
<reference evidence="10 11" key="1">
    <citation type="submission" date="2023-08" db="EMBL/GenBank/DDBJ databases">
        <title>Black Yeasts Isolated from many extreme environments.</title>
        <authorList>
            <person name="Coleine C."/>
            <person name="Stajich J.E."/>
            <person name="Selbmann L."/>
        </authorList>
    </citation>
    <scope>NUCLEOTIDE SEQUENCE [LARGE SCALE GENOMIC DNA]</scope>
    <source>
        <strain evidence="10 11">CCFEE 5792</strain>
    </source>
</reference>
<dbReference type="RefSeq" id="XP_064702308.1">
    <property type="nucleotide sequence ID" value="XM_064851039.1"/>
</dbReference>
<evidence type="ECO:0000256" key="6">
    <source>
        <dbReference type="ARBA" id="ARBA00023004"/>
    </source>
</evidence>
<proteinExistence type="inferred from homology"/>
<evidence type="ECO:0000313" key="10">
    <source>
        <dbReference type="EMBL" id="KAK5046725.1"/>
    </source>
</evidence>
<dbReference type="GO" id="GO:0020037">
    <property type="term" value="F:heme binding"/>
    <property type="evidence" value="ECO:0007669"/>
    <property type="project" value="InterPro"/>
</dbReference>
<dbReference type="GO" id="GO:0004497">
    <property type="term" value="F:monooxygenase activity"/>
    <property type="evidence" value="ECO:0007669"/>
    <property type="project" value="UniProtKB-KW"/>
</dbReference>
<dbReference type="InterPro" id="IPR001128">
    <property type="entry name" value="Cyt_P450"/>
</dbReference>
<feature type="binding site" description="axial binding residue" evidence="8">
    <location>
        <position position="350"/>
    </location>
    <ligand>
        <name>heme</name>
        <dbReference type="ChEBI" id="CHEBI:30413"/>
    </ligand>
    <ligandPart>
        <name>Fe</name>
        <dbReference type="ChEBI" id="CHEBI:18248"/>
    </ligandPart>
</feature>
<keyword evidence="11" id="KW-1185">Reference proteome</keyword>
<name>A0AAV9MYM9_9EURO</name>
<dbReference type="EMBL" id="JAVRRD010000029">
    <property type="protein sequence ID" value="KAK5046725.1"/>
    <property type="molecule type" value="Genomic_DNA"/>
</dbReference>
<evidence type="ECO:0008006" key="12">
    <source>
        <dbReference type="Google" id="ProtNLM"/>
    </source>
</evidence>
<dbReference type="AlphaFoldDB" id="A0AAV9MYM9"/>
<protein>
    <recommendedName>
        <fullName evidence="12">Cytochrome P450</fullName>
    </recommendedName>
</protein>
<dbReference type="Pfam" id="PF00067">
    <property type="entry name" value="p450"/>
    <property type="match status" value="1"/>
</dbReference>
<evidence type="ECO:0000256" key="5">
    <source>
        <dbReference type="ARBA" id="ARBA00023002"/>
    </source>
</evidence>
<keyword evidence="7 9" id="KW-0503">Monooxygenase</keyword>
<dbReference type="Proteomes" id="UP001358417">
    <property type="component" value="Unassembled WGS sequence"/>
</dbReference>
<evidence type="ECO:0000256" key="3">
    <source>
        <dbReference type="ARBA" id="ARBA00022617"/>
    </source>
</evidence>
<dbReference type="Gene3D" id="1.10.630.10">
    <property type="entry name" value="Cytochrome P450"/>
    <property type="match status" value="1"/>
</dbReference>
<dbReference type="InterPro" id="IPR017972">
    <property type="entry name" value="Cyt_P450_CS"/>
</dbReference>
<evidence type="ECO:0000256" key="7">
    <source>
        <dbReference type="ARBA" id="ARBA00023033"/>
    </source>
</evidence>
<keyword evidence="6 8" id="KW-0408">Iron</keyword>
<evidence type="ECO:0000313" key="11">
    <source>
        <dbReference type="Proteomes" id="UP001358417"/>
    </source>
</evidence>
<dbReference type="InterPro" id="IPR050121">
    <property type="entry name" value="Cytochrome_P450_monoxygenase"/>
</dbReference>
<dbReference type="GO" id="GO:0005506">
    <property type="term" value="F:iron ion binding"/>
    <property type="evidence" value="ECO:0007669"/>
    <property type="project" value="InterPro"/>
</dbReference>
<gene>
    <name evidence="10" type="ORF">LTR84_007486</name>
</gene>
<evidence type="ECO:0000256" key="9">
    <source>
        <dbReference type="RuleBase" id="RU000461"/>
    </source>
</evidence>
<comment type="caution">
    <text evidence="10">The sequence shown here is derived from an EMBL/GenBank/DDBJ whole genome shotgun (WGS) entry which is preliminary data.</text>
</comment>
<dbReference type="PANTHER" id="PTHR24305:SF157">
    <property type="entry name" value="N-ACETYLTRYPTOPHAN 6-HYDROXYLASE IVOC-RELATED"/>
    <property type="match status" value="1"/>
</dbReference>
<dbReference type="SUPFAM" id="SSF48264">
    <property type="entry name" value="Cytochrome P450"/>
    <property type="match status" value="1"/>
</dbReference>
<comment type="similarity">
    <text evidence="2 9">Belongs to the cytochrome P450 family.</text>
</comment>
<dbReference type="CDD" id="cd11062">
    <property type="entry name" value="CYP58-like"/>
    <property type="match status" value="1"/>
</dbReference>
<dbReference type="GO" id="GO:0016705">
    <property type="term" value="F:oxidoreductase activity, acting on paired donors, with incorporation or reduction of molecular oxygen"/>
    <property type="evidence" value="ECO:0007669"/>
    <property type="project" value="InterPro"/>
</dbReference>
<evidence type="ECO:0000256" key="4">
    <source>
        <dbReference type="ARBA" id="ARBA00022723"/>
    </source>
</evidence>
<keyword evidence="5 9" id="KW-0560">Oxidoreductase</keyword>
<keyword evidence="4 8" id="KW-0479">Metal-binding</keyword>
<dbReference type="PROSITE" id="PS00086">
    <property type="entry name" value="CYTOCHROME_P450"/>
    <property type="match status" value="1"/>
</dbReference>
<dbReference type="PRINTS" id="PR00385">
    <property type="entry name" value="P450"/>
</dbReference>